<dbReference type="GO" id="GO:0003677">
    <property type="term" value="F:DNA binding"/>
    <property type="evidence" value="ECO:0007669"/>
    <property type="project" value="UniProtKB-KW"/>
</dbReference>
<dbReference type="Gene3D" id="2.40.50.140">
    <property type="entry name" value="Nucleic acid-binding proteins"/>
    <property type="match status" value="1"/>
</dbReference>
<evidence type="ECO:0000256" key="1">
    <source>
        <dbReference type="ARBA" id="ARBA00004123"/>
    </source>
</evidence>
<evidence type="ECO:0000256" key="2">
    <source>
        <dbReference type="ARBA" id="ARBA00004574"/>
    </source>
</evidence>
<sequence>MDPMYSSHASLKSRNTRSGSDRELKDKFLKFLVDDGTEMVANHASEIKLGVLARVCSRITTYGGALQITVSNVVEERDLNAQILHWLDCVKLTQNCYDVGPHQRH</sequence>
<evidence type="ECO:0000313" key="11">
    <source>
        <dbReference type="Proteomes" id="UP000655225"/>
    </source>
</evidence>
<dbReference type="GO" id="GO:0000781">
    <property type="term" value="C:chromosome, telomeric region"/>
    <property type="evidence" value="ECO:0007669"/>
    <property type="project" value="UniProtKB-SubCell"/>
</dbReference>
<protein>
    <recommendedName>
        <fullName evidence="3">CST complex subunit STN1</fullName>
    </recommendedName>
    <alternativeName>
        <fullName evidence="8">Suppressor of cdc thirteen homolog</fullName>
    </alternativeName>
</protein>
<comment type="subcellular location">
    <subcellularLocation>
        <location evidence="2">Chromosome</location>
        <location evidence="2">Telomere</location>
    </subcellularLocation>
    <subcellularLocation>
        <location evidence="1">Nucleus</location>
    </subcellularLocation>
</comment>
<comment type="caution">
    <text evidence="10">The sequence shown here is derived from an EMBL/GenBank/DDBJ whole genome shotgun (WGS) entry which is preliminary data.</text>
</comment>
<reference evidence="10 11" key="1">
    <citation type="submission" date="2020-04" db="EMBL/GenBank/DDBJ databases">
        <title>Plant Genome Project.</title>
        <authorList>
            <person name="Zhang R.-G."/>
        </authorList>
    </citation>
    <scope>NUCLEOTIDE SEQUENCE [LARGE SCALE GENOMIC DNA]</scope>
    <source>
        <strain evidence="10">YNK0</strain>
        <tissue evidence="10">Leaf</tissue>
    </source>
</reference>
<keyword evidence="4" id="KW-0158">Chromosome</keyword>
<evidence type="ECO:0000256" key="3">
    <source>
        <dbReference type="ARBA" id="ARBA00017411"/>
    </source>
</evidence>
<dbReference type="InterPro" id="IPR012340">
    <property type="entry name" value="NA-bd_OB-fold"/>
</dbReference>
<evidence type="ECO:0000256" key="5">
    <source>
        <dbReference type="ARBA" id="ARBA00022895"/>
    </source>
</evidence>
<feature type="compositionally biased region" description="Polar residues" evidence="9">
    <location>
        <begin position="7"/>
        <end position="18"/>
    </location>
</feature>
<dbReference type="SUPFAM" id="SSF50249">
    <property type="entry name" value="Nucleic acid-binding proteins"/>
    <property type="match status" value="1"/>
</dbReference>
<dbReference type="Proteomes" id="UP000655225">
    <property type="component" value="Unassembled WGS sequence"/>
</dbReference>
<evidence type="ECO:0000313" key="10">
    <source>
        <dbReference type="EMBL" id="KAF8391087.1"/>
    </source>
</evidence>
<dbReference type="PANTHER" id="PTHR13989">
    <property type="entry name" value="REPLICATION PROTEIN A-RELATED"/>
    <property type="match status" value="1"/>
</dbReference>
<gene>
    <name evidence="10" type="ORF">HHK36_023387</name>
</gene>
<evidence type="ECO:0000256" key="6">
    <source>
        <dbReference type="ARBA" id="ARBA00023125"/>
    </source>
</evidence>
<proteinExistence type="predicted"/>
<keyword evidence="11" id="KW-1185">Reference proteome</keyword>
<dbReference type="PANTHER" id="PTHR13989:SF33">
    <property type="entry name" value="CST COMPLEX SUBUNIT STN1"/>
    <property type="match status" value="1"/>
</dbReference>
<evidence type="ECO:0000256" key="9">
    <source>
        <dbReference type="SAM" id="MobiDB-lite"/>
    </source>
</evidence>
<keyword evidence="6" id="KW-0238">DNA-binding</keyword>
<dbReference type="OrthoDB" id="77828at2759"/>
<keyword evidence="7" id="KW-0539">Nucleus</keyword>
<name>A0A834YS97_TETSI</name>
<dbReference type="GO" id="GO:0005634">
    <property type="term" value="C:nucleus"/>
    <property type="evidence" value="ECO:0007669"/>
    <property type="project" value="UniProtKB-SubCell"/>
</dbReference>
<evidence type="ECO:0000256" key="4">
    <source>
        <dbReference type="ARBA" id="ARBA00022454"/>
    </source>
</evidence>
<dbReference type="EMBL" id="JABCRI010000017">
    <property type="protein sequence ID" value="KAF8391087.1"/>
    <property type="molecule type" value="Genomic_DNA"/>
</dbReference>
<organism evidence="10 11">
    <name type="scientific">Tetracentron sinense</name>
    <name type="common">Spur-leaf</name>
    <dbReference type="NCBI Taxonomy" id="13715"/>
    <lineage>
        <taxon>Eukaryota</taxon>
        <taxon>Viridiplantae</taxon>
        <taxon>Streptophyta</taxon>
        <taxon>Embryophyta</taxon>
        <taxon>Tracheophyta</taxon>
        <taxon>Spermatophyta</taxon>
        <taxon>Magnoliopsida</taxon>
        <taxon>Trochodendrales</taxon>
        <taxon>Trochodendraceae</taxon>
        <taxon>Tetracentron</taxon>
    </lineage>
</organism>
<dbReference type="InterPro" id="IPR040260">
    <property type="entry name" value="RFA2-like"/>
</dbReference>
<keyword evidence="5" id="KW-0779">Telomere</keyword>
<evidence type="ECO:0000256" key="8">
    <source>
        <dbReference type="ARBA" id="ARBA00030039"/>
    </source>
</evidence>
<evidence type="ECO:0000256" key="7">
    <source>
        <dbReference type="ARBA" id="ARBA00023242"/>
    </source>
</evidence>
<dbReference type="AlphaFoldDB" id="A0A834YS97"/>
<feature type="region of interest" description="Disordered" evidence="9">
    <location>
        <begin position="1"/>
        <end position="21"/>
    </location>
</feature>
<accession>A0A834YS97</accession>